<dbReference type="SUPFAM" id="SSF51735">
    <property type="entry name" value="NAD(P)-binding Rossmann-fold domains"/>
    <property type="match status" value="1"/>
</dbReference>
<proteinExistence type="predicted"/>
<protein>
    <submittedName>
        <fullName evidence="2">NAD-dependent epimerase/dehydratase family protein</fullName>
    </submittedName>
</protein>
<dbReference type="InterPro" id="IPR001509">
    <property type="entry name" value="Epimerase_deHydtase"/>
</dbReference>
<keyword evidence="3" id="KW-1185">Reference proteome</keyword>
<evidence type="ECO:0000313" key="3">
    <source>
        <dbReference type="Proteomes" id="UP001501676"/>
    </source>
</evidence>
<sequence length="294" mass="29623">MNVLVLGATGYIGSAVVDRLVHAGHRVTAVSRSAAGAALPTGVVAVPGDLQDPQAIAALVTDDIDAVVHTAAPLGEAELPLIDALADALAGSGRPLLWTSGVWVLGRTGDTPADEDSPVAPIAITGPRARIEARVLAAAERDVRAVVVRPGVVHGRGVGIPAMLVDWARTLGHGRWVGGATSPRWPLVDVEDLAELYVLASTGASAGTVLHGIAEPGVPAEALARAAATGAGVEPTAVAWPEAEAAADLGAPFAEALGLDQVVTAERARALGWVPTRPSAVDDLATGSYARVTA</sequence>
<dbReference type="RefSeq" id="WP_345732562.1">
    <property type="nucleotide sequence ID" value="NZ_BAAAYN010000050.1"/>
</dbReference>
<dbReference type="PANTHER" id="PTHR48079:SF6">
    <property type="entry name" value="NAD(P)-BINDING DOMAIN-CONTAINING PROTEIN-RELATED"/>
    <property type="match status" value="1"/>
</dbReference>
<dbReference type="PANTHER" id="PTHR48079">
    <property type="entry name" value="PROTEIN YEEZ"/>
    <property type="match status" value="1"/>
</dbReference>
<gene>
    <name evidence="2" type="ORF">GCM10020369_69980</name>
</gene>
<evidence type="ECO:0000313" key="2">
    <source>
        <dbReference type="EMBL" id="GAA3395756.1"/>
    </source>
</evidence>
<reference evidence="3" key="1">
    <citation type="journal article" date="2019" name="Int. J. Syst. Evol. Microbiol.">
        <title>The Global Catalogue of Microorganisms (GCM) 10K type strain sequencing project: providing services to taxonomists for standard genome sequencing and annotation.</title>
        <authorList>
            <consortium name="The Broad Institute Genomics Platform"/>
            <consortium name="The Broad Institute Genome Sequencing Center for Infectious Disease"/>
            <person name="Wu L."/>
            <person name="Ma J."/>
        </authorList>
    </citation>
    <scope>NUCLEOTIDE SEQUENCE [LARGE SCALE GENOMIC DNA]</scope>
    <source>
        <strain evidence="3">JCM 9458</strain>
    </source>
</reference>
<dbReference type="Proteomes" id="UP001501676">
    <property type="component" value="Unassembled WGS sequence"/>
</dbReference>
<accession>A0ABP6T9U8</accession>
<dbReference type="EMBL" id="BAAAYN010000050">
    <property type="protein sequence ID" value="GAA3395756.1"/>
    <property type="molecule type" value="Genomic_DNA"/>
</dbReference>
<dbReference type="Pfam" id="PF01370">
    <property type="entry name" value="Epimerase"/>
    <property type="match status" value="1"/>
</dbReference>
<evidence type="ECO:0000259" key="1">
    <source>
        <dbReference type="Pfam" id="PF01370"/>
    </source>
</evidence>
<feature type="domain" description="NAD-dependent epimerase/dehydratase" evidence="1">
    <location>
        <begin position="3"/>
        <end position="203"/>
    </location>
</feature>
<name>A0ABP6T9U8_9ACTN</name>
<dbReference type="Gene3D" id="3.40.50.720">
    <property type="entry name" value="NAD(P)-binding Rossmann-like Domain"/>
    <property type="match status" value="1"/>
</dbReference>
<dbReference type="InterPro" id="IPR036291">
    <property type="entry name" value="NAD(P)-bd_dom_sf"/>
</dbReference>
<dbReference type="InterPro" id="IPR051783">
    <property type="entry name" value="NAD(P)-dependent_oxidoreduct"/>
</dbReference>
<organism evidence="2 3">
    <name type="scientific">Cryptosporangium minutisporangium</name>
    <dbReference type="NCBI Taxonomy" id="113569"/>
    <lineage>
        <taxon>Bacteria</taxon>
        <taxon>Bacillati</taxon>
        <taxon>Actinomycetota</taxon>
        <taxon>Actinomycetes</taxon>
        <taxon>Cryptosporangiales</taxon>
        <taxon>Cryptosporangiaceae</taxon>
        <taxon>Cryptosporangium</taxon>
    </lineage>
</organism>
<comment type="caution">
    <text evidence="2">The sequence shown here is derived from an EMBL/GenBank/DDBJ whole genome shotgun (WGS) entry which is preliminary data.</text>
</comment>